<protein>
    <submittedName>
        <fullName evidence="2">Uncharacterized protein</fullName>
    </submittedName>
</protein>
<feature type="compositionally biased region" description="Basic and acidic residues" evidence="1">
    <location>
        <begin position="203"/>
        <end position="215"/>
    </location>
</feature>
<feature type="region of interest" description="Disordered" evidence="1">
    <location>
        <begin position="28"/>
        <end position="107"/>
    </location>
</feature>
<keyword evidence="3" id="KW-1185">Reference proteome</keyword>
<organism evidence="2 3">
    <name type="scientific">Daedalea quercina L-15889</name>
    <dbReference type="NCBI Taxonomy" id="1314783"/>
    <lineage>
        <taxon>Eukaryota</taxon>
        <taxon>Fungi</taxon>
        <taxon>Dikarya</taxon>
        <taxon>Basidiomycota</taxon>
        <taxon>Agaricomycotina</taxon>
        <taxon>Agaricomycetes</taxon>
        <taxon>Polyporales</taxon>
        <taxon>Fomitopsis</taxon>
    </lineage>
</organism>
<evidence type="ECO:0000256" key="1">
    <source>
        <dbReference type="SAM" id="MobiDB-lite"/>
    </source>
</evidence>
<evidence type="ECO:0000313" key="2">
    <source>
        <dbReference type="EMBL" id="KZT69937.1"/>
    </source>
</evidence>
<feature type="region of interest" description="Disordered" evidence="1">
    <location>
        <begin position="203"/>
        <end position="283"/>
    </location>
</feature>
<sequence>MTASIHRPASPAVKTEATSRMEAILNACNTSAGQGHNPRSAIPPHMRSASGQAGPIAISTPNVKGKGAVAVDSGGAGASAPSSVAAPTVQDHQPQHRPNETSTMNASGIAQLRSPQSDQRYSGQPPQEDRHVPFTPQPVASISISAVAAPPPAPLDVDAAIPDDTSEFHFNSDDDAFLAEVDLGEEGIGGPIDFDEGVGRLEAGEESREEVHDSRCIGQPQPQYAASGPSSTSHRYQTTTTNNHHAPQSSRHTSTTPIAQSPPTMGGFHFPGASSVRPPVQIA</sequence>
<evidence type="ECO:0000313" key="3">
    <source>
        <dbReference type="Proteomes" id="UP000076727"/>
    </source>
</evidence>
<dbReference type="OrthoDB" id="2758429at2759"/>
<dbReference type="EMBL" id="KV429054">
    <property type="protein sequence ID" value="KZT69937.1"/>
    <property type="molecule type" value="Genomic_DNA"/>
</dbReference>
<dbReference type="Proteomes" id="UP000076727">
    <property type="component" value="Unassembled WGS sequence"/>
</dbReference>
<dbReference type="AlphaFoldDB" id="A0A165QUA3"/>
<dbReference type="STRING" id="1314783.A0A165QUA3"/>
<proteinExistence type="predicted"/>
<accession>A0A165QUA3</accession>
<gene>
    <name evidence="2" type="ORF">DAEQUDRAFT_232390</name>
</gene>
<name>A0A165QUA3_9APHY</name>
<feature type="compositionally biased region" description="Low complexity" evidence="1">
    <location>
        <begin position="63"/>
        <end position="87"/>
    </location>
</feature>
<feature type="compositionally biased region" description="Polar residues" evidence="1">
    <location>
        <begin position="220"/>
        <end position="263"/>
    </location>
</feature>
<reference evidence="2 3" key="1">
    <citation type="journal article" date="2016" name="Mol. Biol. Evol.">
        <title>Comparative Genomics of Early-Diverging Mushroom-Forming Fungi Provides Insights into the Origins of Lignocellulose Decay Capabilities.</title>
        <authorList>
            <person name="Nagy L.G."/>
            <person name="Riley R."/>
            <person name="Tritt A."/>
            <person name="Adam C."/>
            <person name="Daum C."/>
            <person name="Floudas D."/>
            <person name="Sun H."/>
            <person name="Yadav J.S."/>
            <person name="Pangilinan J."/>
            <person name="Larsson K.H."/>
            <person name="Matsuura K."/>
            <person name="Barry K."/>
            <person name="Labutti K."/>
            <person name="Kuo R."/>
            <person name="Ohm R.A."/>
            <person name="Bhattacharya S.S."/>
            <person name="Shirouzu T."/>
            <person name="Yoshinaga Y."/>
            <person name="Martin F.M."/>
            <person name="Grigoriev I.V."/>
            <person name="Hibbett D.S."/>
        </authorList>
    </citation>
    <scope>NUCLEOTIDE SEQUENCE [LARGE SCALE GENOMIC DNA]</scope>
    <source>
        <strain evidence="2 3">L-15889</strain>
    </source>
</reference>